<gene>
    <name evidence="7" type="ORF">GCM10023213_02870</name>
</gene>
<comment type="subcellular location">
    <subcellularLocation>
        <location evidence="1">Membrane</location>
        <topology evidence="1">Multi-pass membrane protein</topology>
    </subcellularLocation>
</comment>
<dbReference type="PANTHER" id="PTHR37422:SF17">
    <property type="entry name" value="O-ANTIGEN LIGASE"/>
    <property type="match status" value="1"/>
</dbReference>
<feature type="transmembrane region" description="Helical" evidence="5">
    <location>
        <begin position="365"/>
        <end position="383"/>
    </location>
</feature>
<feature type="transmembrane region" description="Helical" evidence="5">
    <location>
        <begin position="246"/>
        <end position="263"/>
    </location>
</feature>
<feature type="transmembrane region" description="Helical" evidence="5">
    <location>
        <begin position="12"/>
        <end position="34"/>
    </location>
</feature>
<dbReference type="Proteomes" id="UP001499852">
    <property type="component" value="Unassembled WGS sequence"/>
</dbReference>
<evidence type="ECO:0000256" key="1">
    <source>
        <dbReference type="ARBA" id="ARBA00004141"/>
    </source>
</evidence>
<dbReference type="Pfam" id="PF04932">
    <property type="entry name" value="Wzy_C"/>
    <property type="match status" value="1"/>
</dbReference>
<organism evidence="7 8">
    <name type="scientific">Prosthecobacter algae</name>
    <dbReference type="NCBI Taxonomy" id="1144682"/>
    <lineage>
        <taxon>Bacteria</taxon>
        <taxon>Pseudomonadati</taxon>
        <taxon>Verrucomicrobiota</taxon>
        <taxon>Verrucomicrobiia</taxon>
        <taxon>Verrucomicrobiales</taxon>
        <taxon>Verrucomicrobiaceae</taxon>
        <taxon>Prosthecobacter</taxon>
    </lineage>
</organism>
<accession>A0ABP9NU96</accession>
<dbReference type="InterPro" id="IPR007016">
    <property type="entry name" value="O-antigen_ligase-rel_domated"/>
</dbReference>
<keyword evidence="3 5" id="KW-1133">Transmembrane helix</keyword>
<evidence type="ECO:0000259" key="6">
    <source>
        <dbReference type="Pfam" id="PF04932"/>
    </source>
</evidence>
<dbReference type="EMBL" id="BAABIA010000001">
    <property type="protein sequence ID" value="GAA5133311.1"/>
    <property type="molecule type" value="Genomic_DNA"/>
</dbReference>
<keyword evidence="2 5" id="KW-0812">Transmembrane</keyword>
<evidence type="ECO:0000313" key="8">
    <source>
        <dbReference type="Proteomes" id="UP001499852"/>
    </source>
</evidence>
<proteinExistence type="predicted"/>
<sequence>MRLFVKAARFTGNALAELPLMEYRTALFFLFLYYIRPQDWIPALIGFNIIRPMILMWIISFATSRRRSATPGILKTPHDWAILVYYLYVSWNSGDFSGTLKAFMPYVVFYAFTVHSLTSWERVLGYIKGWNFMLMGVAAMAIGSLFGVDLTNAADVTMYYEGRLSLGTWMHNNPNALAHSVIVVMPLSYVLYFWKKGVIGRLIVFPACTALACFCVYQTQSKGAFLVGGVLFVLIFVVGRPKSIQILALAMAATIGVSALSFLPRMEQMSNLKADEGVQGRLMVWELARNVTKTKSEGDGWKQFVGHIVWQGQWETKATHSSYVQVGGDLGINGLFCYLLPLWLAIRSLLVGARMTRDDPDKERCRRAIMILVIAYLISGWMINREYHTEYFLLVAAAAAIHRLNLAGELGIVADTEEDLENATLASSQPQTDALTLPPQPLEEIAEGGKRLWNRITLVDVAAGAAMTQAVLFTWDYVLENL</sequence>
<comment type="caution">
    <text evidence="7">The sequence shown here is derived from an EMBL/GenBank/DDBJ whole genome shotgun (WGS) entry which is preliminary data.</text>
</comment>
<evidence type="ECO:0000256" key="4">
    <source>
        <dbReference type="ARBA" id="ARBA00023136"/>
    </source>
</evidence>
<feature type="transmembrane region" description="Helical" evidence="5">
    <location>
        <begin position="223"/>
        <end position="239"/>
    </location>
</feature>
<evidence type="ECO:0000256" key="5">
    <source>
        <dbReference type="SAM" id="Phobius"/>
    </source>
</evidence>
<name>A0ABP9NU96_9BACT</name>
<dbReference type="PANTHER" id="PTHR37422">
    <property type="entry name" value="TEICHURONIC ACID BIOSYNTHESIS PROTEIN TUAE"/>
    <property type="match status" value="1"/>
</dbReference>
<feature type="transmembrane region" description="Helical" evidence="5">
    <location>
        <begin position="199"/>
        <end position="217"/>
    </location>
</feature>
<feature type="transmembrane region" description="Helical" evidence="5">
    <location>
        <begin position="132"/>
        <end position="154"/>
    </location>
</feature>
<protein>
    <recommendedName>
        <fullName evidence="6">O-antigen ligase-related domain-containing protein</fullName>
    </recommendedName>
</protein>
<reference evidence="8" key="1">
    <citation type="journal article" date="2019" name="Int. J. Syst. Evol. Microbiol.">
        <title>The Global Catalogue of Microorganisms (GCM) 10K type strain sequencing project: providing services to taxonomists for standard genome sequencing and annotation.</title>
        <authorList>
            <consortium name="The Broad Institute Genomics Platform"/>
            <consortium name="The Broad Institute Genome Sequencing Center for Infectious Disease"/>
            <person name="Wu L."/>
            <person name="Ma J."/>
        </authorList>
    </citation>
    <scope>NUCLEOTIDE SEQUENCE [LARGE SCALE GENOMIC DNA]</scope>
    <source>
        <strain evidence="8">JCM 18053</strain>
    </source>
</reference>
<feature type="domain" description="O-antigen ligase-related" evidence="6">
    <location>
        <begin position="209"/>
        <end position="339"/>
    </location>
</feature>
<feature type="transmembrane region" description="Helical" evidence="5">
    <location>
        <begin position="330"/>
        <end position="353"/>
    </location>
</feature>
<feature type="transmembrane region" description="Helical" evidence="5">
    <location>
        <begin position="40"/>
        <end position="60"/>
    </location>
</feature>
<evidence type="ECO:0000256" key="3">
    <source>
        <dbReference type="ARBA" id="ARBA00022989"/>
    </source>
</evidence>
<keyword evidence="8" id="KW-1185">Reference proteome</keyword>
<evidence type="ECO:0000313" key="7">
    <source>
        <dbReference type="EMBL" id="GAA5133311.1"/>
    </source>
</evidence>
<keyword evidence="4 5" id="KW-0472">Membrane</keyword>
<evidence type="ECO:0000256" key="2">
    <source>
        <dbReference type="ARBA" id="ARBA00022692"/>
    </source>
</evidence>
<dbReference type="InterPro" id="IPR051533">
    <property type="entry name" value="WaaL-like"/>
</dbReference>
<feature type="transmembrane region" description="Helical" evidence="5">
    <location>
        <begin position="174"/>
        <end position="192"/>
    </location>
</feature>